<keyword evidence="1" id="KW-0472">Membrane</keyword>
<dbReference type="CDD" id="cd03498">
    <property type="entry name" value="SQR_TypeB_2_TM"/>
    <property type="match status" value="1"/>
</dbReference>
<evidence type="ECO:0000313" key="2">
    <source>
        <dbReference type="EMBL" id="GAA4417686.1"/>
    </source>
</evidence>
<dbReference type="Proteomes" id="UP001500622">
    <property type="component" value="Unassembled WGS sequence"/>
</dbReference>
<keyword evidence="1" id="KW-0812">Transmembrane</keyword>
<dbReference type="EMBL" id="BAABGN010000002">
    <property type="protein sequence ID" value="GAA4417686.1"/>
    <property type="molecule type" value="Genomic_DNA"/>
</dbReference>
<dbReference type="InterPro" id="IPR034804">
    <property type="entry name" value="SQR/QFR_C/D"/>
</dbReference>
<dbReference type="RefSeq" id="WP_345215041.1">
    <property type="nucleotide sequence ID" value="NZ_BAABGN010000002.1"/>
</dbReference>
<keyword evidence="3" id="KW-1185">Reference proteome</keyword>
<dbReference type="SUPFAM" id="SSF81343">
    <property type="entry name" value="Fumarate reductase respiratory complex transmembrane subunits"/>
    <property type="match status" value="1"/>
</dbReference>
<feature type="transmembrane region" description="Helical" evidence="1">
    <location>
        <begin position="129"/>
        <end position="149"/>
    </location>
</feature>
<feature type="transmembrane region" description="Helical" evidence="1">
    <location>
        <begin position="169"/>
        <end position="186"/>
    </location>
</feature>
<dbReference type="NCBIfam" id="TIGR02046">
    <property type="entry name" value="sdhC_b558_fam"/>
    <property type="match status" value="1"/>
</dbReference>
<organism evidence="2 3">
    <name type="scientific">Georgenia halophila</name>
    <dbReference type="NCBI Taxonomy" id="620889"/>
    <lineage>
        <taxon>Bacteria</taxon>
        <taxon>Bacillati</taxon>
        <taxon>Actinomycetota</taxon>
        <taxon>Actinomycetes</taxon>
        <taxon>Micrococcales</taxon>
        <taxon>Bogoriellaceae</taxon>
        <taxon>Georgenia</taxon>
    </lineage>
</organism>
<accession>A0ABP8KVQ5</accession>
<gene>
    <name evidence="2" type="ORF">GCM10023169_06410</name>
</gene>
<name>A0ABP8KVQ5_9MICO</name>
<feature type="transmembrane region" description="Helical" evidence="1">
    <location>
        <begin position="207"/>
        <end position="235"/>
    </location>
</feature>
<reference evidence="3" key="1">
    <citation type="journal article" date="2019" name="Int. J. Syst. Evol. Microbiol.">
        <title>The Global Catalogue of Microorganisms (GCM) 10K type strain sequencing project: providing services to taxonomists for standard genome sequencing and annotation.</title>
        <authorList>
            <consortium name="The Broad Institute Genomics Platform"/>
            <consortium name="The Broad Institute Genome Sequencing Center for Infectious Disease"/>
            <person name="Wu L."/>
            <person name="Ma J."/>
        </authorList>
    </citation>
    <scope>NUCLEOTIDE SEQUENCE [LARGE SCALE GENOMIC DNA]</scope>
    <source>
        <strain evidence="3">JCM 17810</strain>
    </source>
</reference>
<evidence type="ECO:0000256" key="1">
    <source>
        <dbReference type="SAM" id="Phobius"/>
    </source>
</evidence>
<sequence length="236" mass="26381">MVTNAAPPAPTVPRRARYTTVALKWAMAISGILFVLFVLVHMYGNLKAFSGQEAFDGYAESLRELLYPYLPHMGFLWIQRVVLTLALIVHVYAAAVLWLRARAARPKKYVAHKSTVQTYSSRTMRWGGVILLAFVVFHILQFTTVTIEVGGSFDSPYQRLVVAFSPEHWWVYVTYLIAIVALTMHVRHGVWSGLQTLGASDRTRQAAINWIAYLVAAALLIGFMAPPTAILLGFVN</sequence>
<proteinExistence type="predicted"/>
<feature type="transmembrane region" description="Helical" evidence="1">
    <location>
        <begin position="21"/>
        <end position="43"/>
    </location>
</feature>
<evidence type="ECO:0000313" key="3">
    <source>
        <dbReference type="Proteomes" id="UP001500622"/>
    </source>
</evidence>
<keyword evidence="1" id="KW-1133">Transmembrane helix</keyword>
<protein>
    <submittedName>
        <fullName evidence="2">Succinate dehydrogenase cytochrome b subunit</fullName>
    </submittedName>
</protein>
<feature type="transmembrane region" description="Helical" evidence="1">
    <location>
        <begin position="77"/>
        <end position="99"/>
    </location>
</feature>
<comment type="caution">
    <text evidence="2">The sequence shown here is derived from an EMBL/GenBank/DDBJ whole genome shotgun (WGS) entry which is preliminary data.</text>
</comment>
<dbReference type="Gene3D" id="1.20.1300.10">
    <property type="entry name" value="Fumarate reductase/succinate dehydrogenase, transmembrane subunit"/>
    <property type="match status" value="1"/>
</dbReference>
<dbReference type="InterPro" id="IPR011138">
    <property type="entry name" value="Cytochrome_b-558"/>
</dbReference>